<evidence type="ECO:0008006" key="4">
    <source>
        <dbReference type="Google" id="ProtNLM"/>
    </source>
</evidence>
<reference evidence="3" key="1">
    <citation type="submission" date="2013-08" db="EMBL/GenBank/DDBJ databases">
        <title>Intrasporangium oryzae NRRL B-24470.</title>
        <authorList>
            <person name="Liu H."/>
            <person name="Wang G."/>
        </authorList>
    </citation>
    <scope>NUCLEOTIDE SEQUENCE [LARGE SCALE GENOMIC DNA]</scope>
    <source>
        <strain evidence="3">Q5-1</strain>
    </source>
</reference>
<feature type="region of interest" description="Disordered" evidence="1">
    <location>
        <begin position="1"/>
        <end position="25"/>
    </location>
</feature>
<sequence length="292" mass="31389">MPRDRSGPALAESRRPRPTARPARRRRRGPVALLVVLALVAGAAWFAVSAVKGSQQPVCTIRAAGMTETFDPEQTANAALISAIALKRDLPARAATIALTTAYQESKIRNIRFGDRDSLGLFQQRPSQGWGTAEQILDPVYATNKFYDELVKFKGYETADITKIAQRVQRSAYPEAYRDHEGQGRVLASTLSGWSPAGLTCRLDPATSHAPARDVAAALQQQAGVRASGSGTSLTVTAQGGRRAWAVAQWAVANAEGYGINRVSVGDRTWNRADGDRWSAGTATTTVRISLS</sequence>
<accession>W9GSA0</accession>
<organism evidence="2 3">
    <name type="scientific">Intrasporangium chromatireducens Q5-1</name>
    <dbReference type="NCBI Taxonomy" id="584657"/>
    <lineage>
        <taxon>Bacteria</taxon>
        <taxon>Bacillati</taxon>
        <taxon>Actinomycetota</taxon>
        <taxon>Actinomycetes</taxon>
        <taxon>Micrococcales</taxon>
        <taxon>Intrasporangiaceae</taxon>
        <taxon>Intrasporangium</taxon>
    </lineage>
</organism>
<evidence type="ECO:0000313" key="3">
    <source>
        <dbReference type="Proteomes" id="UP000019494"/>
    </source>
</evidence>
<evidence type="ECO:0000313" key="2">
    <source>
        <dbReference type="EMBL" id="EWT07703.1"/>
    </source>
</evidence>
<gene>
    <name evidence="2" type="ORF">N864_01175</name>
</gene>
<dbReference type="EMBL" id="AWQS01000006">
    <property type="protein sequence ID" value="EWT07703.1"/>
    <property type="molecule type" value="Genomic_DNA"/>
</dbReference>
<keyword evidence="3" id="KW-1185">Reference proteome</keyword>
<dbReference type="PATRIC" id="fig|584657.3.peg.344"/>
<dbReference type="Proteomes" id="UP000019494">
    <property type="component" value="Unassembled WGS sequence"/>
</dbReference>
<dbReference type="AlphaFoldDB" id="W9GSA0"/>
<protein>
    <recommendedName>
        <fullName evidence="4">Co/Zn/Cd efflux system component</fullName>
    </recommendedName>
</protein>
<comment type="caution">
    <text evidence="2">The sequence shown here is derived from an EMBL/GenBank/DDBJ whole genome shotgun (WGS) entry which is preliminary data.</text>
</comment>
<dbReference type="RefSeq" id="WP_240474165.1">
    <property type="nucleotide sequence ID" value="NZ_AWQS01000006.1"/>
</dbReference>
<name>W9GSA0_9MICO</name>
<proteinExistence type="predicted"/>
<evidence type="ECO:0000256" key="1">
    <source>
        <dbReference type="SAM" id="MobiDB-lite"/>
    </source>
</evidence>
<feature type="compositionally biased region" description="Basic residues" evidence="1">
    <location>
        <begin position="16"/>
        <end position="25"/>
    </location>
</feature>